<dbReference type="Pfam" id="PF05903">
    <property type="entry name" value="Peptidase_C97"/>
    <property type="match status" value="1"/>
</dbReference>
<evidence type="ECO:0000256" key="1">
    <source>
        <dbReference type="ARBA" id="ARBA00008140"/>
    </source>
</evidence>
<name>A0A812TRZ3_SYMPI</name>
<protein>
    <recommendedName>
        <fullName evidence="4">PPPDE domain-containing protein</fullName>
    </recommendedName>
</protein>
<evidence type="ECO:0000256" key="2">
    <source>
        <dbReference type="ARBA" id="ARBA00022670"/>
    </source>
</evidence>
<dbReference type="InterPro" id="IPR042266">
    <property type="entry name" value="PPPDE_sf"/>
</dbReference>
<comment type="caution">
    <text evidence="5">The sequence shown here is derived from an EMBL/GenBank/DDBJ whole genome shotgun (WGS) entry which is preliminary data.</text>
</comment>
<dbReference type="OrthoDB" id="412286at2759"/>
<dbReference type="EMBL" id="CAJNIZ010032223">
    <property type="protein sequence ID" value="CAE7535568.1"/>
    <property type="molecule type" value="Genomic_DNA"/>
</dbReference>
<dbReference type="SMART" id="SM01179">
    <property type="entry name" value="DUF862"/>
    <property type="match status" value="1"/>
</dbReference>
<dbReference type="AlphaFoldDB" id="A0A812TRZ3"/>
<organism evidence="5 6">
    <name type="scientific">Symbiodinium pilosum</name>
    <name type="common">Dinoflagellate</name>
    <dbReference type="NCBI Taxonomy" id="2952"/>
    <lineage>
        <taxon>Eukaryota</taxon>
        <taxon>Sar</taxon>
        <taxon>Alveolata</taxon>
        <taxon>Dinophyceae</taxon>
        <taxon>Suessiales</taxon>
        <taxon>Symbiodiniaceae</taxon>
        <taxon>Symbiodinium</taxon>
    </lineage>
</organism>
<evidence type="ECO:0000259" key="4">
    <source>
        <dbReference type="PROSITE" id="PS51858"/>
    </source>
</evidence>
<keyword evidence="6" id="KW-1185">Reference proteome</keyword>
<evidence type="ECO:0000256" key="3">
    <source>
        <dbReference type="ARBA" id="ARBA00022801"/>
    </source>
</evidence>
<dbReference type="GO" id="GO:0016579">
    <property type="term" value="P:protein deubiquitination"/>
    <property type="evidence" value="ECO:0007669"/>
    <property type="project" value="TreeGrafter"/>
</dbReference>
<reference evidence="5" key="1">
    <citation type="submission" date="2021-02" db="EMBL/GenBank/DDBJ databases">
        <authorList>
            <person name="Dougan E. K."/>
            <person name="Rhodes N."/>
            <person name="Thang M."/>
            <person name="Chan C."/>
        </authorList>
    </citation>
    <scope>NUCLEOTIDE SEQUENCE</scope>
</reference>
<comment type="similarity">
    <text evidence="1">Belongs to the DeSI family.</text>
</comment>
<gene>
    <name evidence="5" type="ORF">SPIL2461_LOCUS14143</name>
</gene>
<accession>A0A812TRZ3</accession>
<dbReference type="PANTHER" id="PTHR12378">
    <property type="entry name" value="DESUMOYLATING ISOPEPTIDASE"/>
    <property type="match status" value="1"/>
</dbReference>
<sequence length="366" mass="40157">METCCVAHVGHIQTIPEMSVDQSERSDEGLIADEMLMWPLQPVSCEDHLPPVHGQLSRRSQKPAMHAGNAWNLLPSVGTWLLPLPCKLATPGRACATASPSVCCKLQERPAALAAPLLMAKAEMRRGEYTPWAKCEIRLHHDRLIILEEGEESAPKVAVEQWLHEPLVVDDVDGRALLLSSASSAEVRCRHPTDASHVAGAARSAADRLTAQVRDRKWAFVHLNIYDLFNWQMGIFNRVAWLVGAGGAYHAGLEVYGVEYAFGGTETGIGESGITACTPRSCHKHSFSESLCLGVTTISAEEVDDLIAELVPDWSTQDYEMLGPNCITFCRYLSRRLGVAEVPDWVDCMARIIKVESPVAVRRLAG</sequence>
<dbReference type="Proteomes" id="UP000649617">
    <property type="component" value="Unassembled WGS sequence"/>
</dbReference>
<evidence type="ECO:0000313" key="6">
    <source>
        <dbReference type="Proteomes" id="UP000649617"/>
    </source>
</evidence>
<dbReference type="PANTHER" id="PTHR12378:SF80">
    <property type="entry name" value="IP06716P-RELATED"/>
    <property type="match status" value="1"/>
</dbReference>
<dbReference type="Gene3D" id="3.90.1720.30">
    <property type="entry name" value="PPPDE domains"/>
    <property type="match status" value="1"/>
</dbReference>
<dbReference type="GO" id="GO:0101005">
    <property type="term" value="F:deubiquitinase activity"/>
    <property type="evidence" value="ECO:0007669"/>
    <property type="project" value="TreeGrafter"/>
</dbReference>
<keyword evidence="2" id="KW-0645">Protease</keyword>
<dbReference type="GO" id="GO:0006508">
    <property type="term" value="P:proteolysis"/>
    <property type="evidence" value="ECO:0007669"/>
    <property type="project" value="UniProtKB-KW"/>
</dbReference>
<evidence type="ECO:0000313" key="5">
    <source>
        <dbReference type="EMBL" id="CAE7535568.1"/>
    </source>
</evidence>
<proteinExistence type="inferred from homology"/>
<feature type="domain" description="PPPDE" evidence="4">
    <location>
        <begin position="219"/>
        <end position="366"/>
    </location>
</feature>
<keyword evidence="3" id="KW-0378">Hydrolase</keyword>
<dbReference type="PROSITE" id="PS51858">
    <property type="entry name" value="PPPDE"/>
    <property type="match status" value="1"/>
</dbReference>
<dbReference type="InterPro" id="IPR008580">
    <property type="entry name" value="PPPDE_dom"/>
</dbReference>